<evidence type="ECO:0008006" key="3">
    <source>
        <dbReference type="Google" id="ProtNLM"/>
    </source>
</evidence>
<dbReference type="EMBL" id="JAAKZZ010000004">
    <property type="protein sequence ID" value="NGO66954.1"/>
    <property type="molecule type" value="Genomic_DNA"/>
</dbReference>
<dbReference type="RefSeq" id="WP_165296618.1">
    <property type="nucleotide sequence ID" value="NZ_JAAKZZ010000004.1"/>
</dbReference>
<name>A0A6G4WQX1_9ACTN</name>
<dbReference type="AlphaFoldDB" id="A0A6G4WQX1"/>
<organism evidence="1 2">
    <name type="scientific">Streptomyces boncukensis</name>
    <dbReference type="NCBI Taxonomy" id="2711219"/>
    <lineage>
        <taxon>Bacteria</taxon>
        <taxon>Bacillati</taxon>
        <taxon>Actinomycetota</taxon>
        <taxon>Actinomycetes</taxon>
        <taxon>Kitasatosporales</taxon>
        <taxon>Streptomycetaceae</taxon>
        <taxon>Streptomyces</taxon>
    </lineage>
</organism>
<proteinExistence type="predicted"/>
<comment type="caution">
    <text evidence="1">The sequence shown here is derived from an EMBL/GenBank/DDBJ whole genome shotgun (WGS) entry which is preliminary data.</text>
</comment>
<keyword evidence="2" id="KW-1185">Reference proteome</keyword>
<protein>
    <recommendedName>
        <fullName evidence="3">Toxin-antitoxin system, toxin component</fullName>
    </recommendedName>
</protein>
<evidence type="ECO:0000313" key="2">
    <source>
        <dbReference type="Proteomes" id="UP000477722"/>
    </source>
</evidence>
<accession>A0A6G4WQX1</accession>
<evidence type="ECO:0000313" key="1">
    <source>
        <dbReference type="EMBL" id="NGO66954.1"/>
    </source>
</evidence>
<dbReference type="Proteomes" id="UP000477722">
    <property type="component" value="Unassembled WGS sequence"/>
</dbReference>
<sequence length="180" mass="19688">MDKRAMRRSCALLVRGLVSERPDDPGAWIDPLCGRLRELSGRAVRHKLVAFPPRTVSGLWVATEDTDHILCEQNTSPWHQLLITGHEVWHILDGRRPAAGGARCLPAVDAGSLSSEALGRIMAARGPYDARAEREADLFASLLLARLTSRSWKPGYGTPSDVAVHRVDRTLRGVAGRDGP</sequence>
<reference evidence="1 2" key="1">
    <citation type="submission" date="2020-02" db="EMBL/GenBank/DDBJ databases">
        <title>Whole-genome analyses of novel actinobacteria.</title>
        <authorList>
            <person name="Sahin N."/>
            <person name="Tatar D."/>
        </authorList>
    </citation>
    <scope>NUCLEOTIDE SEQUENCE [LARGE SCALE GENOMIC DNA]</scope>
    <source>
        <strain evidence="1 2">SB3404</strain>
    </source>
</reference>
<gene>
    <name evidence="1" type="ORF">G5C65_00960</name>
</gene>